<keyword evidence="1" id="KW-1133">Transmembrane helix</keyword>
<keyword evidence="4" id="KW-1185">Reference proteome</keyword>
<evidence type="ECO:0000259" key="2">
    <source>
        <dbReference type="Pfam" id="PF20237"/>
    </source>
</evidence>
<dbReference type="RefSeq" id="XP_064702136.1">
    <property type="nucleotide sequence ID" value="XM_064851895.1"/>
</dbReference>
<keyword evidence="1" id="KW-0472">Membrane</keyword>
<dbReference type="EMBL" id="JAVRRD010000030">
    <property type="protein sequence ID" value="KAK5046545.1"/>
    <property type="molecule type" value="Genomic_DNA"/>
</dbReference>
<sequence length="301" mass="34014">MEYISGYQGLARFMVRDKDRSPCIFRTFDRLAVRNLLYLQSELLSIEHRLEALDHADIRASMDVKACLRDWNTMKVEEADESIRCQIEERAQLVQKLKMAMRDYREMLLLEHQIRAIERPSQRTLEAVRNCFNNVKSSLSPGVPALDGLNTSIFDNADDLISLKIATDDDRLTRFLQNTFPVFFAKRAPESDVEAQKRGIGSNLDSQLLYYSERRLHAFVVFIYIALASCLLFGAMFNLYFVESNTKRLGFIAGYTIAFAICVGFLTNARRAEIFGACAAYAAVLVVFVSGGLSGNMPPGG</sequence>
<gene>
    <name evidence="3" type="ORF">LTR84_008348</name>
</gene>
<dbReference type="Pfam" id="PF20237">
    <property type="entry name" value="DUF6594"/>
    <property type="match status" value="1"/>
</dbReference>
<reference evidence="3 4" key="1">
    <citation type="submission" date="2023-08" db="EMBL/GenBank/DDBJ databases">
        <title>Black Yeasts Isolated from many extreme environments.</title>
        <authorList>
            <person name="Coleine C."/>
            <person name="Stajich J.E."/>
            <person name="Selbmann L."/>
        </authorList>
    </citation>
    <scope>NUCLEOTIDE SEQUENCE [LARGE SCALE GENOMIC DNA]</scope>
    <source>
        <strain evidence="3 4">CCFEE 5792</strain>
    </source>
</reference>
<evidence type="ECO:0000256" key="1">
    <source>
        <dbReference type="SAM" id="Phobius"/>
    </source>
</evidence>
<feature type="domain" description="DUF6594" evidence="2">
    <location>
        <begin position="7"/>
        <end position="286"/>
    </location>
</feature>
<dbReference type="GeneID" id="89976512"/>
<protein>
    <recommendedName>
        <fullName evidence="2">DUF6594 domain-containing protein</fullName>
    </recommendedName>
</protein>
<proteinExistence type="predicted"/>
<evidence type="ECO:0000313" key="4">
    <source>
        <dbReference type="Proteomes" id="UP001358417"/>
    </source>
</evidence>
<keyword evidence="1" id="KW-0812">Transmembrane</keyword>
<dbReference type="AlphaFoldDB" id="A0AAV9N0M4"/>
<dbReference type="Proteomes" id="UP001358417">
    <property type="component" value="Unassembled WGS sequence"/>
</dbReference>
<name>A0AAV9N0M4_9EURO</name>
<accession>A0AAV9N0M4</accession>
<feature type="transmembrane region" description="Helical" evidence="1">
    <location>
        <begin position="216"/>
        <end position="237"/>
    </location>
</feature>
<feature type="transmembrane region" description="Helical" evidence="1">
    <location>
        <begin position="274"/>
        <end position="293"/>
    </location>
</feature>
<comment type="caution">
    <text evidence="3">The sequence shown here is derived from an EMBL/GenBank/DDBJ whole genome shotgun (WGS) entry which is preliminary data.</text>
</comment>
<dbReference type="PANTHER" id="PTHR34502">
    <property type="entry name" value="DUF6594 DOMAIN-CONTAINING PROTEIN-RELATED"/>
    <property type="match status" value="1"/>
</dbReference>
<evidence type="ECO:0000313" key="3">
    <source>
        <dbReference type="EMBL" id="KAK5046545.1"/>
    </source>
</evidence>
<feature type="transmembrane region" description="Helical" evidence="1">
    <location>
        <begin position="249"/>
        <end position="267"/>
    </location>
</feature>
<organism evidence="3 4">
    <name type="scientific">Exophiala bonariae</name>
    <dbReference type="NCBI Taxonomy" id="1690606"/>
    <lineage>
        <taxon>Eukaryota</taxon>
        <taxon>Fungi</taxon>
        <taxon>Dikarya</taxon>
        <taxon>Ascomycota</taxon>
        <taxon>Pezizomycotina</taxon>
        <taxon>Eurotiomycetes</taxon>
        <taxon>Chaetothyriomycetidae</taxon>
        <taxon>Chaetothyriales</taxon>
        <taxon>Herpotrichiellaceae</taxon>
        <taxon>Exophiala</taxon>
    </lineage>
</organism>
<dbReference type="PANTHER" id="PTHR34502:SF4">
    <property type="entry name" value="DUF6594 DOMAIN-CONTAINING PROTEIN"/>
    <property type="match status" value="1"/>
</dbReference>
<dbReference type="InterPro" id="IPR046529">
    <property type="entry name" value="DUF6594"/>
</dbReference>